<keyword evidence="1" id="KW-1015">Disulfide bond</keyword>
<accession>A0A6P6J206</accession>
<dbReference type="InterPro" id="IPR043504">
    <property type="entry name" value="Peptidase_S1_PA_chymotrypsin"/>
</dbReference>
<dbReference type="InterPro" id="IPR050430">
    <property type="entry name" value="Peptidase_S1"/>
</dbReference>
<dbReference type="Pfam" id="PF00089">
    <property type="entry name" value="Trypsin"/>
    <property type="match status" value="1"/>
</dbReference>
<proteinExistence type="predicted"/>
<dbReference type="InterPro" id="IPR018114">
    <property type="entry name" value="TRYPSIN_HIS"/>
</dbReference>
<dbReference type="GeneID" id="113040084"/>
<dbReference type="PANTHER" id="PTHR24276:SF98">
    <property type="entry name" value="FI18310P1-RELATED"/>
    <property type="match status" value="1"/>
</dbReference>
<dbReference type="SUPFAM" id="SSF50494">
    <property type="entry name" value="Trypsin-like serine proteases"/>
    <property type="match status" value="1"/>
</dbReference>
<feature type="chain" id="PRO_5027996304" evidence="2">
    <location>
        <begin position="24"/>
        <end position="92"/>
    </location>
</feature>
<feature type="signal peptide" evidence="2">
    <location>
        <begin position="1"/>
        <end position="23"/>
    </location>
</feature>
<dbReference type="Gene3D" id="2.40.10.10">
    <property type="entry name" value="Trypsin-like serine proteases"/>
    <property type="match status" value="1"/>
</dbReference>
<dbReference type="KEGG" id="caua:113040084"/>
<dbReference type="OrthoDB" id="5597713at2759"/>
<dbReference type="InterPro" id="IPR009003">
    <property type="entry name" value="Peptidase_S1_PA"/>
</dbReference>
<dbReference type="GO" id="GO:0004252">
    <property type="term" value="F:serine-type endopeptidase activity"/>
    <property type="evidence" value="ECO:0007669"/>
    <property type="project" value="InterPro"/>
</dbReference>
<dbReference type="Proteomes" id="UP000515129">
    <property type="component" value="Chromosome 22"/>
</dbReference>
<protein>
    <submittedName>
        <fullName evidence="5">Granzyme M-like</fullName>
    </submittedName>
</protein>
<feature type="domain" description="Peptidase S1" evidence="3">
    <location>
        <begin position="27"/>
        <end position="74"/>
    </location>
</feature>
<evidence type="ECO:0000259" key="3">
    <source>
        <dbReference type="Pfam" id="PF00089"/>
    </source>
</evidence>
<gene>
    <name evidence="5" type="primary">LOC113040084</name>
</gene>
<evidence type="ECO:0000313" key="5">
    <source>
        <dbReference type="RefSeq" id="XP_026054120.1"/>
    </source>
</evidence>
<dbReference type="RefSeq" id="XP_026054120.1">
    <property type="nucleotide sequence ID" value="XM_026198335.1"/>
</dbReference>
<dbReference type="AlphaFoldDB" id="A0A6P6J206"/>
<dbReference type="InterPro" id="IPR001254">
    <property type="entry name" value="Trypsin_dom"/>
</dbReference>
<organism evidence="4 5">
    <name type="scientific">Carassius auratus</name>
    <name type="common">Goldfish</name>
    <dbReference type="NCBI Taxonomy" id="7957"/>
    <lineage>
        <taxon>Eukaryota</taxon>
        <taxon>Metazoa</taxon>
        <taxon>Chordata</taxon>
        <taxon>Craniata</taxon>
        <taxon>Vertebrata</taxon>
        <taxon>Euteleostomi</taxon>
        <taxon>Actinopterygii</taxon>
        <taxon>Neopterygii</taxon>
        <taxon>Teleostei</taxon>
        <taxon>Ostariophysi</taxon>
        <taxon>Cypriniformes</taxon>
        <taxon>Cyprinidae</taxon>
        <taxon>Cyprininae</taxon>
        <taxon>Carassius</taxon>
    </lineage>
</organism>
<evidence type="ECO:0000256" key="1">
    <source>
        <dbReference type="ARBA" id="ARBA00023157"/>
    </source>
</evidence>
<keyword evidence="2" id="KW-0732">Signal</keyword>
<evidence type="ECO:0000256" key="2">
    <source>
        <dbReference type="SAM" id="SignalP"/>
    </source>
</evidence>
<keyword evidence="4" id="KW-1185">Reference proteome</keyword>
<dbReference type="PANTHER" id="PTHR24276">
    <property type="entry name" value="POLYSERASE-RELATED"/>
    <property type="match status" value="1"/>
</dbReference>
<reference evidence="5" key="1">
    <citation type="submission" date="2025-08" db="UniProtKB">
        <authorList>
            <consortium name="RefSeq"/>
        </authorList>
    </citation>
    <scope>IDENTIFICATION</scope>
    <source>
        <strain evidence="5">Wakin</strain>
        <tissue evidence="5">Muscle</tissue>
    </source>
</reference>
<dbReference type="GO" id="GO:0006508">
    <property type="term" value="P:proteolysis"/>
    <property type="evidence" value="ECO:0007669"/>
    <property type="project" value="InterPro"/>
</dbReference>
<evidence type="ECO:0000313" key="4">
    <source>
        <dbReference type="Proteomes" id="UP000515129"/>
    </source>
</evidence>
<sequence>MTGFTAILFATAETTLHITVVAGDDIINGGKKASKNSLQYMVSVQNNKPHLCGGFLIYPQYVLTAAHCASLQKVFQSLHITQIARLMADGVF</sequence>
<dbReference type="PROSITE" id="PS00134">
    <property type="entry name" value="TRYPSIN_HIS"/>
    <property type="match status" value="1"/>
</dbReference>
<name>A0A6P6J206_CARAU</name>